<feature type="chain" id="PRO_5046022756" evidence="1">
    <location>
        <begin position="33"/>
        <end position="240"/>
    </location>
</feature>
<comment type="caution">
    <text evidence="2">The sequence shown here is derived from an EMBL/GenBank/DDBJ whole genome shotgun (WGS) entry which is preliminary data.</text>
</comment>
<proteinExistence type="predicted"/>
<keyword evidence="3" id="KW-1185">Reference proteome</keyword>
<evidence type="ECO:0000313" key="2">
    <source>
        <dbReference type="EMBL" id="GAA4344012.1"/>
    </source>
</evidence>
<name>A0ABP8HT20_9BACT</name>
<protein>
    <submittedName>
        <fullName evidence="2">Uncharacterized protein</fullName>
    </submittedName>
</protein>
<reference evidence="3" key="1">
    <citation type="journal article" date="2019" name="Int. J. Syst. Evol. Microbiol.">
        <title>The Global Catalogue of Microorganisms (GCM) 10K type strain sequencing project: providing services to taxonomists for standard genome sequencing and annotation.</title>
        <authorList>
            <consortium name="The Broad Institute Genomics Platform"/>
            <consortium name="The Broad Institute Genome Sequencing Center for Infectious Disease"/>
            <person name="Wu L."/>
            <person name="Ma J."/>
        </authorList>
    </citation>
    <scope>NUCLEOTIDE SEQUENCE [LARGE SCALE GENOMIC DNA]</scope>
    <source>
        <strain evidence="3">JCM 17919</strain>
    </source>
</reference>
<dbReference type="Proteomes" id="UP001501725">
    <property type="component" value="Unassembled WGS sequence"/>
</dbReference>
<evidence type="ECO:0000256" key="1">
    <source>
        <dbReference type="SAM" id="SignalP"/>
    </source>
</evidence>
<keyword evidence="1" id="KW-0732">Signal</keyword>
<accession>A0ABP8HT20</accession>
<organism evidence="2 3">
    <name type="scientific">Flaviaesturariibacter amylovorans</name>
    <dbReference type="NCBI Taxonomy" id="1084520"/>
    <lineage>
        <taxon>Bacteria</taxon>
        <taxon>Pseudomonadati</taxon>
        <taxon>Bacteroidota</taxon>
        <taxon>Chitinophagia</taxon>
        <taxon>Chitinophagales</taxon>
        <taxon>Chitinophagaceae</taxon>
        <taxon>Flaviaestuariibacter</taxon>
    </lineage>
</organism>
<dbReference type="EMBL" id="BAABGY010000018">
    <property type="protein sequence ID" value="GAA4344012.1"/>
    <property type="molecule type" value="Genomic_DNA"/>
</dbReference>
<feature type="signal peptide" evidence="1">
    <location>
        <begin position="1"/>
        <end position="32"/>
    </location>
</feature>
<evidence type="ECO:0000313" key="3">
    <source>
        <dbReference type="Proteomes" id="UP001501725"/>
    </source>
</evidence>
<gene>
    <name evidence="2" type="ORF">GCM10023184_44790</name>
</gene>
<sequence>MGAFMGLPVYNPSRMRNVLMLLFLIRASTSSAQNSVELLGTYRHGGFVGEDITFAGVDSFYYVLWTCTSSNAGRGTCRVREGRLFLQFEYVPDSARLSSKAHLTRTGDLEGFAYVSISACDTSGEPIPFGTVREYGTRYGVQLDADGRSSIKVCPPATLVIGAIARDTVRCTITEAGIFTLQATLLRDQQAYGPITDGRVLEWVLGDVTREAFEVQYAEPWRRVRYFQKVQGRPAARNRK</sequence>